<dbReference type="GO" id="GO:0003677">
    <property type="term" value="F:DNA binding"/>
    <property type="evidence" value="ECO:0007669"/>
    <property type="project" value="InterPro"/>
</dbReference>
<evidence type="ECO:0000256" key="1">
    <source>
        <dbReference type="ARBA" id="ARBA00022723"/>
    </source>
</evidence>
<feature type="domain" description="BED-type" evidence="6">
    <location>
        <begin position="48"/>
        <end position="107"/>
    </location>
</feature>
<accession>A0A1X7UD13</accession>
<name>A0A1X7UD13_AMPQE</name>
<evidence type="ECO:0000313" key="7">
    <source>
        <dbReference type="EnsemblMetazoa" id="Aqu2.1.25540_001"/>
    </source>
</evidence>
<dbReference type="GO" id="GO:0008270">
    <property type="term" value="F:zinc ion binding"/>
    <property type="evidence" value="ECO:0007669"/>
    <property type="project" value="UniProtKB-KW"/>
</dbReference>
<dbReference type="AlphaFoldDB" id="A0A1X7UD13"/>
<dbReference type="InterPro" id="IPR036236">
    <property type="entry name" value="Znf_C2H2_sf"/>
</dbReference>
<keyword evidence="3" id="KW-0862">Zinc</keyword>
<evidence type="ECO:0000256" key="5">
    <source>
        <dbReference type="SAM" id="MobiDB-lite"/>
    </source>
</evidence>
<dbReference type="InParanoid" id="A0A1X7UD13"/>
<organism evidence="7">
    <name type="scientific">Amphimedon queenslandica</name>
    <name type="common">Sponge</name>
    <dbReference type="NCBI Taxonomy" id="400682"/>
    <lineage>
        <taxon>Eukaryota</taxon>
        <taxon>Metazoa</taxon>
        <taxon>Porifera</taxon>
        <taxon>Demospongiae</taxon>
        <taxon>Heteroscleromorpha</taxon>
        <taxon>Haplosclerida</taxon>
        <taxon>Niphatidae</taxon>
        <taxon>Amphimedon</taxon>
    </lineage>
</organism>
<proteinExistence type="predicted"/>
<dbReference type="InterPro" id="IPR003656">
    <property type="entry name" value="Znf_BED"/>
</dbReference>
<dbReference type="STRING" id="400682.A0A1X7UD13"/>
<dbReference type="eggNOG" id="KOG1121">
    <property type="taxonomic scope" value="Eukaryota"/>
</dbReference>
<keyword evidence="1" id="KW-0479">Metal-binding</keyword>
<dbReference type="SMART" id="SM00614">
    <property type="entry name" value="ZnF_BED"/>
    <property type="match status" value="1"/>
</dbReference>
<dbReference type="Pfam" id="PF02892">
    <property type="entry name" value="zf-BED"/>
    <property type="match status" value="1"/>
</dbReference>
<evidence type="ECO:0000256" key="2">
    <source>
        <dbReference type="ARBA" id="ARBA00022771"/>
    </source>
</evidence>
<feature type="region of interest" description="Disordered" evidence="5">
    <location>
        <begin position="1"/>
        <end position="26"/>
    </location>
</feature>
<dbReference type="SUPFAM" id="SSF57667">
    <property type="entry name" value="beta-beta-alpha zinc fingers"/>
    <property type="match status" value="1"/>
</dbReference>
<dbReference type="PROSITE" id="PS50808">
    <property type="entry name" value="ZF_BED"/>
    <property type="match status" value="1"/>
</dbReference>
<dbReference type="OrthoDB" id="10050977at2759"/>
<reference evidence="7" key="1">
    <citation type="submission" date="2017-05" db="UniProtKB">
        <authorList>
            <consortium name="EnsemblMetazoa"/>
        </authorList>
    </citation>
    <scope>IDENTIFICATION</scope>
</reference>
<evidence type="ECO:0000259" key="6">
    <source>
        <dbReference type="PROSITE" id="PS50808"/>
    </source>
</evidence>
<keyword evidence="2 4" id="KW-0863">Zinc-finger</keyword>
<evidence type="ECO:0000256" key="3">
    <source>
        <dbReference type="ARBA" id="ARBA00022833"/>
    </source>
</evidence>
<sequence>MAAISGEASGEAEETDVNDNPTLPLSIGSTITTSSDEVLSATLLPKPGTKSAIWQYFGLKANENGEVLEDSKAFCRLCSRAVMARSGNTSNLMAHVRNNHKPLWTSASEPILKHRINLPVVLHFSVVSHIVIMIKDGKN</sequence>
<dbReference type="EnsemblMetazoa" id="Aqu2.1.25540_001">
    <property type="protein sequence ID" value="Aqu2.1.25540_001"/>
    <property type="gene ID" value="Aqu2.1.25540"/>
</dbReference>
<evidence type="ECO:0000256" key="4">
    <source>
        <dbReference type="PROSITE-ProRule" id="PRU00027"/>
    </source>
</evidence>
<protein>
    <recommendedName>
        <fullName evidence="6">BED-type domain-containing protein</fullName>
    </recommendedName>
</protein>